<sequence>MGVGLVLKYQKFWILNFGFDQFSSKLPSCSLVEAYLYGVKYNEICTTRVVFALSHIKGHNGGKSGLSVNDDKQFSSGWPRQNYKATARICECCRQLIPGYSEKLQVLAPLLKKKIKFDGPQKSTTGSNTSKRRLTTPAIKHFHLTNETILETDASGTTIAAILSRRDESHEFPTQSHSKIAPPGLQEDNKGASFYLKDASQRPELRRVLGAEVYIRELEATQTMHDDTPVYIDPNNIESDCQFFRKYFLPYRPIFTETRNKVLPSCLLKGGAPV</sequence>
<dbReference type="Proteomes" id="UP000094385">
    <property type="component" value="Unassembled WGS sequence"/>
</dbReference>
<gene>
    <name evidence="1" type="ORF">LIPSTDRAFT_64831</name>
</gene>
<keyword evidence="2" id="KW-1185">Reference proteome</keyword>
<organism evidence="1 2">
    <name type="scientific">Lipomyces starkeyi NRRL Y-11557</name>
    <dbReference type="NCBI Taxonomy" id="675824"/>
    <lineage>
        <taxon>Eukaryota</taxon>
        <taxon>Fungi</taxon>
        <taxon>Dikarya</taxon>
        <taxon>Ascomycota</taxon>
        <taxon>Saccharomycotina</taxon>
        <taxon>Lipomycetes</taxon>
        <taxon>Lipomycetales</taxon>
        <taxon>Lipomycetaceae</taxon>
        <taxon>Lipomyces</taxon>
    </lineage>
</organism>
<dbReference type="OrthoDB" id="3563554at2759"/>
<evidence type="ECO:0000313" key="1">
    <source>
        <dbReference type="EMBL" id="ODQ71085.1"/>
    </source>
</evidence>
<dbReference type="AlphaFoldDB" id="A0A1E3Q063"/>
<protein>
    <recommendedName>
        <fullName evidence="3">Reverse transcriptase/retrotransposon-derived protein RNase H-like domain-containing protein</fullName>
    </recommendedName>
</protein>
<accession>A0A1E3Q063</accession>
<reference evidence="1 2" key="1">
    <citation type="journal article" date="2016" name="Proc. Natl. Acad. Sci. U.S.A.">
        <title>Comparative genomics of biotechnologically important yeasts.</title>
        <authorList>
            <person name="Riley R."/>
            <person name="Haridas S."/>
            <person name="Wolfe K.H."/>
            <person name="Lopes M.R."/>
            <person name="Hittinger C.T."/>
            <person name="Goeker M."/>
            <person name="Salamov A.A."/>
            <person name="Wisecaver J.H."/>
            <person name="Long T.M."/>
            <person name="Calvey C.H."/>
            <person name="Aerts A.L."/>
            <person name="Barry K.W."/>
            <person name="Choi C."/>
            <person name="Clum A."/>
            <person name="Coughlan A.Y."/>
            <person name="Deshpande S."/>
            <person name="Douglass A.P."/>
            <person name="Hanson S.J."/>
            <person name="Klenk H.-P."/>
            <person name="LaButti K.M."/>
            <person name="Lapidus A."/>
            <person name="Lindquist E.A."/>
            <person name="Lipzen A.M."/>
            <person name="Meier-Kolthoff J.P."/>
            <person name="Ohm R.A."/>
            <person name="Otillar R.P."/>
            <person name="Pangilinan J.L."/>
            <person name="Peng Y."/>
            <person name="Rokas A."/>
            <person name="Rosa C.A."/>
            <person name="Scheuner C."/>
            <person name="Sibirny A.A."/>
            <person name="Slot J.C."/>
            <person name="Stielow J.B."/>
            <person name="Sun H."/>
            <person name="Kurtzman C.P."/>
            <person name="Blackwell M."/>
            <person name="Grigoriev I.V."/>
            <person name="Jeffries T.W."/>
        </authorList>
    </citation>
    <scope>NUCLEOTIDE SEQUENCE [LARGE SCALE GENOMIC DNA]</scope>
    <source>
        <strain evidence="1 2">NRRL Y-11557</strain>
    </source>
</reference>
<proteinExistence type="predicted"/>
<dbReference type="EMBL" id="KV454298">
    <property type="protein sequence ID" value="ODQ71085.1"/>
    <property type="molecule type" value="Genomic_DNA"/>
</dbReference>
<evidence type="ECO:0000313" key="2">
    <source>
        <dbReference type="Proteomes" id="UP000094385"/>
    </source>
</evidence>
<dbReference type="SUPFAM" id="SSF56672">
    <property type="entry name" value="DNA/RNA polymerases"/>
    <property type="match status" value="1"/>
</dbReference>
<evidence type="ECO:0008006" key="3">
    <source>
        <dbReference type="Google" id="ProtNLM"/>
    </source>
</evidence>
<name>A0A1E3Q063_LIPST</name>
<dbReference type="InterPro" id="IPR043502">
    <property type="entry name" value="DNA/RNA_pol_sf"/>
</dbReference>